<dbReference type="InterPro" id="IPR011042">
    <property type="entry name" value="6-blade_b-propeller_TolB-like"/>
</dbReference>
<dbReference type="PANTHER" id="PTHR36842">
    <property type="entry name" value="PROTEIN TOLB HOMOLOG"/>
    <property type="match status" value="1"/>
</dbReference>
<proteinExistence type="inferred from homology"/>
<keyword evidence="4" id="KW-1185">Reference proteome</keyword>
<organism evidence="3 4">
    <name type="scientific">Nostocoides japonicum T1-X7</name>
    <dbReference type="NCBI Taxonomy" id="1194083"/>
    <lineage>
        <taxon>Bacteria</taxon>
        <taxon>Bacillati</taxon>
        <taxon>Actinomycetota</taxon>
        <taxon>Actinomycetes</taxon>
        <taxon>Micrococcales</taxon>
        <taxon>Intrasporangiaceae</taxon>
        <taxon>Nostocoides</taxon>
    </lineage>
</organism>
<dbReference type="STRING" id="1194083.BN12_1820003"/>
<evidence type="ECO:0000313" key="3">
    <source>
        <dbReference type="EMBL" id="CCH77305.1"/>
    </source>
</evidence>
<dbReference type="Pfam" id="PF07676">
    <property type="entry name" value="PD40"/>
    <property type="match status" value="3"/>
</dbReference>
<dbReference type="PANTHER" id="PTHR36842:SF1">
    <property type="entry name" value="PROTEIN TOLB"/>
    <property type="match status" value="1"/>
</dbReference>
<keyword evidence="2" id="KW-0732">Signal</keyword>
<name>A0A077LZ79_9MICO</name>
<reference evidence="3 4" key="1">
    <citation type="journal article" date="2013" name="ISME J.">
        <title>A metabolic model for members of the genus Tetrasphaera involved in enhanced biological phosphorus removal.</title>
        <authorList>
            <person name="Kristiansen R."/>
            <person name="Nguyen H.T.T."/>
            <person name="Saunders A.M."/>
            <person name="Nielsen J.L."/>
            <person name="Wimmer R."/>
            <person name="Le V.Q."/>
            <person name="McIlroy S.J."/>
            <person name="Petrovski S."/>
            <person name="Seviour R.J."/>
            <person name="Calteau A."/>
            <person name="Nielsen K.L."/>
            <person name="Nielsen P.H."/>
        </authorList>
    </citation>
    <scope>NUCLEOTIDE SEQUENCE [LARGE SCALE GENOMIC DNA]</scope>
    <source>
        <strain evidence="3 4">T1-X7</strain>
    </source>
</reference>
<dbReference type="AlphaFoldDB" id="A0A077LZ79"/>
<feature type="chain" id="PRO_5001721324" evidence="2">
    <location>
        <begin position="30"/>
        <end position="311"/>
    </location>
</feature>
<evidence type="ECO:0000256" key="1">
    <source>
        <dbReference type="ARBA" id="ARBA00009820"/>
    </source>
</evidence>
<feature type="signal peptide" evidence="2">
    <location>
        <begin position="1"/>
        <end position="29"/>
    </location>
</feature>
<accession>A0A077LZ79</accession>
<dbReference type="EMBL" id="CAJB01000093">
    <property type="protein sequence ID" value="CCH77305.1"/>
    <property type="molecule type" value="Genomic_DNA"/>
</dbReference>
<protein>
    <submittedName>
        <fullName evidence="3">Uncharacterized protein</fullName>
    </submittedName>
</protein>
<evidence type="ECO:0000313" key="4">
    <source>
        <dbReference type="Proteomes" id="UP000035721"/>
    </source>
</evidence>
<comment type="caution">
    <text evidence="3">The sequence shown here is derived from an EMBL/GenBank/DDBJ whole genome shotgun (WGS) entry which is preliminary data.</text>
</comment>
<dbReference type="SUPFAM" id="SSF69304">
    <property type="entry name" value="Tricorn protease N-terminal domain"/>
    <property type="match status" value="1"/>
</dbReference>
<dbReference type="Proteomes" id="UP000035721">
    <property type="component" value="Unassembled WGS sequence"/>
</dbReference>
<dbReference type="InterPro" id="IPR011659">
    <property type="entry name" value="WD40"/>
</dbReference>
<comment type="similarity">
    <text evidence="1">Belongs to the TolB family.</text>
</comment>
<evidence type="ECO:0000256" key="2">
    <source>
        <dbReference type="SAM" id="SignalP"/>
    </source>
</evidence>
<sequence length="311" mass="34340">MTRHRRSRTLLALVGAVTAVLIVTTGANAAPSCSTQQLTFGRYDPELGDFSLWSARLDGTHRIRLSRAVSWFSDWSPDRRTIAYDALDGADEHLHLTDPQGGHRRQLTFGPGIQEVPRWSPDGRLIAYDASDLTPDQEGFSTSIWVIHADGTRPRRLTTQGFDVEPDWSPDGRRIVFVRITGVNGAGVQQAGVWVMDADGSHQHQVAPARTGAQHPDWSPDGRWIAFTTEPGSAESILRVHPDGTGLSSLIPATARYQFYKSVWSADGDAILVGCNDLHSHVDKICRTDGQGRHVRLVIDETPTFVNYPSW</sequence>
<gene>
    <name evidence="3" type="ORF">BN12_1820003</name>
</gene>
<dbReference type="Gene3D" id="2.120.10.30">
    <property type="entry name" value="TolB, C-terminal domain"/>
    <property type="match status" value="1"/>
</dbReference>